<evidence type="ECO:0008006" key="4">
    <source>
        <dbReference type="Google" id="ProtNLM"/>
    </source>
</evidence>
<accession>A0ABS2P792</accession>
<evidence type="ECO:0000313" key="2">
    <source>
        <dbReference type="EMBL" id="MBM7631169.1"/>
    </source>
</evidence>
<keyword evidence="3" id="KW-1185">Reference proteome</keyword>
<evidence type="ECO:0000256" key="1">
    <source>
        <dbReference type="SAM" id="MobiDB-lite"/>
    </source>
</evidence>
<evidence type="ECO:0000313" key="3">
    <source>
        <dbReference type="Proteomes" id="UP000741863"/>
    </source>
</evidence>
<comment type="caution">
    <text evidence="2">The sequence shown here is derived from an EMBL/GenBank/DDBJ whole genome shotgun (WGS) entry which is preliminary data.</text>
</comment>
<organism evidence="2 3">
    <name type="scientific">Geomicrobium sediminis</name>
    <dbReference type="NCBI Taxonomy" id="1347788"/>
    <lineage>
        <taxon>Bacteria</taxon>
        <taxon>Bacillati</taxon>
        <taxon>Bacillota</taxon>
        <taxon>Bacilli</taxon>
        <taxon>Bacillales</taxon>
        <taxon>Geomicrobium</taxon>
    </lineage>
</organism>
<feature type="compositionally biased region" description="Basic and acidic residues" evidence="1">
    <location>
        <begin position="8"/>
        <end position="17"/>
    </location>
</feature>
<feature type="region of interest" description="Disordered" evidence="1">
    <location>
        <begin position="1"/>
        <end position="37"/>
    </location>
</feature>
<reference evidence="2 3" key="1">
    <citation type="submission" date="2021-01" db="EMBL/GenBank/DDBJ databases">
        <title>Genomic Encyclopedia of Type Strains, Phase IV (KMG-IV): sequencing the most valuable type-strain genomes for metagenomic binning, comparative biology and taxonomic classification.</title>
        <authorList>
            <person name="Goeker M."/>
        </authorList>
    </citation>
    <scope>NUCLEOTIDE SEQUENCE [LARGE SCALE GENOMIC DNA]</scope>
    <source>
        <strain evidence="2 3">DSM 25540</strain>
    </source>
</reference>
<name>A0ABS2P792_9BACL</name>
<protein>
    <recommendedName>
        <fullName evidence="4">30S ribosomal protein S20</fullName>
    </recommendedName>
</protein>
<feature type="compositionally biased region" description="Basic residues" evidence="1">
    <location>
        <begin position="18"/>
        <end position="37"/>
    </location>
</feature>
<gene>
    <name evidence="2" type="ORF">JOD17_000260</name>
</gene>
<proteinExistence type="predicted"/>
<sequence>MSRMNRMIRSDRSEGLKKTARHRTKNERSKHRVNHKN</sequence>
<dbReference type="Proteomes" id="UP000741863">
    <property type="component" value="Unassembled WGS sequence"/>
</dbReference>
<dbReference type="EMBL" id="JAFBEC010000001">
    <property type="protein sequence ID" value="MBM7631169.1"/>
    <property type="molecule type" value="Genomic_DNA"/>
</dbReference>